<proteinExistence type="predicted"/>
<gene>
    <name evidence="2" type="ORF">cand_003590</name>
</gene>
<keyword evidence="1" id="KW-0812">Transmembrane</keyword>
<evidence type="ECO:0000256" key="1">
    <source>
        <dbReference type="SAM" id="Phobius"/>
    </source>
</evidence>
<keyword evidence="1" id="KW-0472">Membrane</keyword>
<accession>A0A1J4MM80</accession>
<evidence type="ECO:0000313" key="2">
    <source>
        <dbReference type="EMBL" id="OII75286.1"/>
    </source>
</evidence>
<dbReference type="GeneID" id="92364544"/>
<comment type="caution">
    <text evidence="2">The sequence shown here is derived from an EMBL/GenBank/DDBJ whole genome shotgun (WGS) entry which is preliminary data.</text>
</comment>
<protein>
    <submittedName>
        <fullName evidence="2">Uncharacterized protein</fullName>
    </submittedName>
</protein>
<feature type="transmembrane region" description="Helical" evidence="1">
    <location>
        <begin position="7"/>
        <end position="25"/>
    </location>
</feature>
<dbReference type="Proteomes" id="UP000186804">
    <property type="component" value="Unassembled WGS sequence"/>
</dbReference>
<name>A0A1J4MM80_9CRYT</name>
<dbReference type="RefSeq" id="XP_067067448.1">
    <property type="nucleotide sequence ID" value="XM_067210603.1"/>
</dbReference>
<dbReference type="EMBL" id="LRBS01000088">
    <property type="protein sequence ID" value="OII75286.1"/>
    <property type="molecule type" value="Genomic_DNA"/>
</dbReference>
<dbReference type="AlphaFoldDB" id="A0A1J4MM80"/>
<keyword evidence="3" id="KW-1185">Reference proteome</keyword>
<dbReference type="VEuPathDB" id="CryptoDB:cand_003590"/>
<sequence length="155" mass="18313">MIIFIKILFIYILYLNISILAYYNSSLLVSDSVNLVQFKPMDNSNIVQDEDLSEYCTECTIRCNQRKKRSKKRSCWRKVLRFFRRKGRSYKEHINRKQIQVEKKVKPPMNIKGGVKVIPEGLTNSPLYLKVQEKSLNDENNNPINQKKVSYTSME</sequence>
<dbReference type="OrthoDB" id="10447885at2759"/>
<keyword evidence="1" id="KW-1133">Transmembrane helix</keyword>
<reference evidence="2 3" key="1">
    <citation type="submission" date="2016-10" db="EMBL/GenBank/DDBJ databases">
        <title>Reductive evolution of mitochondrial metabolism and differential evolution of invasion-related proteins in Cryptosporidium.</title>
        <authorList>
            <person name="Liu S."/>
            <person name="Roellig D.M."/>
            <person name="Guo Y."/>
            <person name="Li N."/>
            <person name="Frace M.A."/>
            <person name="Tang K."/>
            <person name="Zhang L."/>
            <person name="Feng Y."/>
            <person name="Xiao L."/>
        </authorList>
    </citation>
    <scope>NUCLEOTIDE SEQUENCE [LARGE SCALE GENOMIC DNA]</scope>
    <source>
        <strain evidence="2">30847</strain>
    </source>
</reference>
<evidence type="ECO:0000313" key="3">
    <source>
        <dbReference type="Proteomes" id="UP000186804"/>
    </source>
</evidence>
<organism evidence="2 3">
    <name type="scientific">Cryptosporidium andersoni</name>
    <dbReference type="NCBI Taxonomy" id="117008"/>
    <lineage>
        <taxon>Eukaryota</taxon>
        <taxon>Sar</taxon>
        <taxon>Alveolata</taxon>
        <taxon>Apicomplexa</taxon>
        <taxon>Conoidasida</taxon>
        <taxon>Coccidia</taxon>
        <taxon>Eucoccidiorida</taxon>
        <taxon>Eimeriorina</taxon>
        <taxon>Cryptosporidiidae</taxon>
        <taxon>Cryptosporidium</taxon>
    </lineage>
</organism>